<evidence type="ECO:0000313" key="2">
    <source>
        <dbReference type="Proteomes" id="UP001148629"/>
    </source>
</evidence>
<reference evidence="1" key="1">
    <citation type="submission" date="2022-08" db="EMBL/GenBank/DDBJ databases">
        <title>Genome Sequence of Fusarium decemcellulare.</title>
        <authorList>
            <person name="Buettner E."/>
        </authorList>
    </citation>
    <scope>NUCLEOTIDE SEQUENCE</scope>
    <source>
        <strain evidence="1">Babe19</strain>
    </source>
</reference>
<sequence length="504" mass="57525">MALFASAIPEDFSLTSAAYLLIGMFFLFRLGLVVWRLFFHPLAGFPGPKLYASSYLPFLVQNMLKGTLVKDVLALHDKYGPILRISPNRLSIDGSIGWSEIYARRADQPEFDKTVDFFGTPERVGLLNSLREDHRRQRRLISHAFSKAALKEQESYIQHYLDLLMTRLGENAAAGRPMDVTRWFNFFTFDLIGELAFGDPFYSLEKSDYHPWVTMLFQGIKGVAKLKFLNHYPLLRPLIYLLMDKRDIQVKQETTRLAESKAEKRVAQGADARKDFLTYILRHNADGRGMTHRELVINSRALIIAGSETTATALSGLTFHLTLNKRAYMRLVEEIRSAFASESDINMDSTAPLTYLGACLEETLRIYPPVGETPPRISPGDFVGDHYIPKGTIVSIYQWATHHSSRNFLDPELFAPERFLPATHPLHEARYASDNKAAFKPFSVGPRDCIGKNLAYAELRMVVSRLLWTFDLEIVEGQEDWVSRQRTFTVHDKGPLMIRLKPRN</sequence>
<protein>
    <submittedName>
        <fullName evidence="1">Uncharacterized protein</fullName>
    </submittedName>
</protein>
<keyword evidence="2" id="KW-1185">Reference proteome</keyword>
<dbReference type="Proteomes" id="UP001148629">
    <property type="component" value="Unassembled WGS sequence"/>
</dbReference>
<comment type="caution">
    <text evidence="1">The sequence shown here is derived from an EMBL/GenBank/DDBJ whole genome shotgun (WGS) entry which is preliminary data.</text>
</comment>
<gene>
    <name evidence="1" type="ORF">NM208_g14199</name>
</gene>
<name>A0ACC1RH00_9HYPO</name>
<dbReference type="EMBL" id="JANRMS010003200">
    <property type="protein sequence ID" value="KAJ3519244.1"/>
    <property type="molecule type" value="Genomic_DNA"/>
</dbReference>
<evidence type="ECO:0000313" key="1">
    <source>
        <dbReference type="EMBL" id="KAJ3519244.1"/>
    </source>
</evidence>
<proteinExistence type="predicted"/>
<organism evidence="1 2">
    <name type="scientific">Fusarium decemcellulare</name>
    <dbReference type="NCBI Taxonomy" id="57161"/>
    <lineage>
        <taxon>Eukaryota</taxon>
        <taxon>Fungi</taxon>
        <taxon>Dikarya</taxon>
        <taxon>Ascomycota</taxon>
        <taxon>Pezizomycotina</taxon>
        <taxon>Sordariomycetes</taxon>
        <taxon>Hypocreomycetidae</taxon>
        <taxon>Hypocreales</taxon>
        <taxon>Nectriaceae</taxon>
        <taxon>Fusarium</taxon>
        <taxon>Fusarium decemcellulare species complex</taxon>
    </lineage>
</organism>
<accession>A0ACC1RH00</accession>